<keyword evidence="1" id="KW-1133">Transmembrane helix</keyword>
<name>W2RDB9_PHYN3</name>
<dbReference type="EMBL" id="KI669562">
    <property type="protein sequence ID" value="ETN23372.1"/>
    <property type="molecule type" value="Genomic_DNA"/>
</dbReference>
<gene>
    <name evidence="2" type="ORF">PPTG_21004</name>
</gene>
<evidence type="ECO:0000313" key="2">
    <source>
        <dbReference type="EMBL" id="ETN23372.1"/>
    </source>
</evidence>
<dbReference type="OMA" id="THAEFMG"/>
<sequence>MGGADTHDQLRLQRYSIQGAMKMKKYYHTIILGLVDMSLVNAYIIYRHEQSRLNAGKAPPTHAEFMGLMQAALLSMGPAVF</sequence>
<reference evidence="3" key="1">
    <citation type="submission" date="2011-12" db="EMBL/GenBank/DDBJ databases">
        <authorList>
            <consortium name="The Broad Institute Genome Sequencing Platform"/>
            <person name="Russ C."/>
            <person name="Tyler B."/>
            <person name="Panabieres F."/>
            <person name="Shan W."/>
            <person name="Tripathy S."/>
            <person name="Grunwald N."/>
            <person name="Machado M."/>
            <person name="Young S.K."/>
            <person name="Zeng Q."/>
            <person name="Gargeya S."/>
            <person name="Fitzgerald M."/>
            <person name="Haas B."/>
            <person name="Abouelleil A."/>
            <person name="Alvarado L."/>
            <person name="Arachchi H.M."/>
            <person name="Berlin A."/>
            <person name="Chapman S.B."/>
            <person name="Gearin G."/>
            <person name="Goldberg J."/>
            <person name="Griggs A."/>
            <person name="Gujja S."/>
            <person name="Hansen M."/>
            <person name="Heiman D."/>
            <person name="Howarth C."/>
            <person name="Larimer J."/>
            <person name="Lui A."/>
            <person name="MacDonald P.J.P."/>
            <person name="McCowen C."/>
            <person name="Montmayeur A."/>
            <person name="Murphy C."/>
            <person name="Neiman D."/>
            <person name="Pearson M."/>
            <person name="Priest M."/>
            <person name="Roberts A."/>
            <person name="Saif S."/>
            <person name="Shea T."/>
            <person name="Sisk P."/>
            <person name="Stolte C."/>
            <person name="Sykes S."/>
            <person name="Wortman J."/>
            <person name="Nusbaum C."/>
            <person name="Birren B."/>
        </authorList>
    </citation>
    <scope>NUCLEOTIDE SEQUENCE [LARGE SCALE GENOMIC DNA]</scope>
    <source>
        <strain evidence="3">INRA-310</strain>
    </source>
</reference>
<dbReference type="PANTHER" id="PTHR46599">
    <property type="entry name" value="PIGGYBAC TRANSPOSABLE ELEMENT-DERIVED PROTEIN 4"/>
    <property type="match status" value="1"/>
</dbReference>
<dbReference type="PANTHER" id="PTHR46599:SF3">
    <property type="entry name" value="PIGGYBAC TRANSPOSABLE ELEMENT-DERIVED PROTEIN 4"/>
    <property type="match status" value="1"/>
</dbReference>
<dbReference type="GeneID" id="20189603"/>
<dbReference type="VEuPathDB" id="FungiDB:PPTG_21004"/>
<proteinExistence type="predicted"/>
<feature type="transmembrane region" description="Helical" evidence="1">
    <location>
        <begin position="26"/>
        <end position="46"/>
    </location>
</feature>
<keyword evidence="1" id="KW-0812">Transmembrane</keyword>
<dbReference type="Proteomes" id="UP000018817">
    <property type="component" value="Unassembled WGS sequence"/>
</dbReference>
<evidence type="ECO:0000256" key="1">
    <source>
        <dbReference type="SAM" id="Phobius"/>
    </source>
</evidence>
<protein>
    <recommendedName>
        <fullName evidence="4">PiggyBac transposable element-derived protein domain-containing protein</fullName>
    </recommendedName>
</protein>
<dbReference type="RefSeq" id="XP_008892685.1">
    <property type="nucleotide sequence ID" value="XM_008894437.1"/>
</dbReference>
<keyword evidence="1" id="KW-0472">Membrane</keyword>
<organism evidence="2 3">
    <name type="scientific">Phytophthora nicotianae (strain INRA-310)</name>
    <name type="common">Phytophthora parasitica</name>
    <dbReference type="NCBI Taxonomy" id="761204"/>
    <lineage>
        <taxon>Eukaryota</taxon>
        <taxon>Sar</taxon>
        <taxon>Stramenopiles</taxon>
        <taxon>Oomycota</taxon>
        <taxon>Peronosporomycetes</taxon>
        <taxon>Peronosporales</taxon>
        <taxon>Peronosporaceae</taxon>
        <taxon>Phytophthora</taxon>
    </lineage>
</organism>
<reference evidence="2 3" key="2">
    <citation type="submission" date="2013-11" db="EMBL/GenBank/DDBJ databases">
        <title>The Genome Sequence of Phytophthora parasitica INRA-310.</title>
        <authorList>
            <consortium name="The Broad Institute Genomics Platform"/>
            <person name="Russ C."/>
            <person name="Tyler B."/>
            <person name="Panabieres F."/>
            <person name="Shan W."/>
            <person name="Tripathy S."/>
            <person name="Grunwald N."/>
            <person name="Machado M."/>
            <person name="Johnson C.S."/>
            <person name="Arredondo F."/>
            <person name="Hong C."/>
            <person name="Coffey M."/>
            <person name="Young S.K."/>
            <person name="Zeng Q."/>
            <person name="Gargeya S."/>
            <person name="Fitzgerald M."/>
            <person name="Abouelleil A."/>
            <person name="Alvarado L."/>
            <person name="Chapman S.B."/>
            <person name="Gainer-Dewar J."/>
            <person name="Goldberg J."/>
            <person name="Griggs A."/>
            <person name="Gujja S."/>
            <person name="Hansen M."/>
            <person name="Howarth C."/>
            <person name="Imamovic A."/>
            <person name="Ireland A."/>
            <person name="Larimer J."/>
            <person name="McCowan C."/>
            <person name="Murphy C."/>
            <person name="Pearson M."/>
            <person name="Poon T.W."/>
            <person name="Priest M."/>
            <person name="Roberts A."/>
            <person name="Saif S."/>
            <person name="Shea T."/>
            <person name="Sykes S."/>
            <person name="Wortman J."/>
            <person name="Nusbaum C."/>
            <person name="Birren B."/>
        </authorList>
    </citation>
    <scope>NUCLEOTIDE SEQUENCE [LARGE SCALE GENOMIC DNA]</scope>
    <source>
        <strain evidence="2 3">INRA-310</strain>
    </source>
</reference>
<dbReference type="AlphaFoldDB" id="W2RDB9"/>
<evidence type="ECO:0008006" key="4">
    <source>
        <dbReference type="Google" id="ProtNLM"/>
    </source>
</evidence>
<accession>W2RDB9</accession>
<evidence type="ECO:0000313" key="3">
    <source>
        <dbReference type="Proteomes" id="UP000018817"/>
    </source>
</evidence>